<gene>
    <name evidence="3" type="ORF">GSD1FS_0912</name>
</gene>
<comment type="caution">
    <text evidence="3">The sequence shown here is derived from an EMBL/GenBank/DDBJ whole genome shotgun (WGS) entry which is preliminary data.</text>
</comment>
<protein>
    <submittedName>
        <fullName evidence="3">Cell surface protein</fullName>
    </submittedName>
</protein>
<reference evidence="3 4" key="1">
    <citation type="submission" date="2019-09" db="EMBL/GenBank/DDBJ databases">
        <title>Bifidobacterium canis sp. nov., isolated from the digestive tract of German Shepherd dog puppy.</title>
        <authorList>
            <person name="Bunesova V."/>
        </authorList>
    </citation>
    <scope>NUCLEOTIDE SEQUENCE [LARGE SCALE GENOMIC DNA]</scope>
    <source>
        <strain evidence="3 4">GSD1FS</strain>
    </source>
</reference>
<keyword evidence="1" id="KW-0472">Membrane</keyword>
<organism evidence="3 4">
    <name type="scientific">Bifidobacterium canis</name>
    <dbReference type="NCBI Taxonomy" id="2610880"/>
    <lineage>
        <taxon>Bacteria</taxon>
        <taxon>Bacillati</taxon>
        <taxon>Actinomycetota</taxon>
        <taxon>Actinomycetes</taxon>
        <taxon>Bifidobacteriales</taxon>
        <taxon>Bifidobacteriaceae</taxon>
        <taxon>Bifidobacterium</taxon>
    </lineage>
</organism>
<evidence type="ECO:0000313" key="3">
    <source>
        <dbReference type="EMBL" id="MUH59580.1"/>
    </source>
</evidence>
<dbReference type="GO" id="GO:0005975">
    <property type="term" value="P:carbohydrate metabolic process"/>
    <property type="evidence" value="ECO:0007669"/>
    <property type="project" value="UniProtKB-ARBA"/>
</dbReference>
<dbReference type="Pfam" id="PF17802">
    <property type="entry name" value="SpaA"/>
    <property type="match status" value="1"/>
</dbReference>
<keyword evidence="1" id="KW-0812">Transmembrane</keyword>
<dbReference type="EMBL" id="WNLP01000003">
    <property type="protein sequence ID" value="MUH59580.1"/>
    <property type="molecule type" value="Genomic_DNA"/>
</dbReference>
<name>A0A7K1J529_9BIFI</name>
<keyword evidence="1" id="KW-1133">Transmembrane helix</keyword>
<evidence type="ECO:0000256" key="1">
    <source>
        <dbReference type="SAM" id="Phobius"/>
    </source>
</evidence>
<dbReference type="Proteomes" id="UP000487882">
    <property type="component" value="Unassembled WGS sequence"/>
</dbReference>
<sequence>MADAGAFDSQTGAPIDGEVVAGNAIGNTRATGSVAWSKVSSEEDADGSKPYLSGSEWKLTFTPYSATGSAETITVDLITDCEQGSGACEVGEWLDQNSARGQFQLTELAWGTYTLEETKAPAGYDLPEEGAVYTFEINASNVTETIQLKLNNQAVAGNLIENTPGVVLPAAGGETPLPLTLLGCALALLSLLAGALLLRRELA</sequence>
<dbReference type="AlphaFoldDB" id="A0A7K1J529"/>
<dbReference type="InterPro" id="IPR041033">
    <property type="entry name" value="SpaA_PFL_dom_1"/>
</dbReference>
<dbReference type="InterPro" id="IPR013783">
    <property type="entry name" value="Ig-like_fold"/>
</dbReference>
<evidence type="ECO:0000259" key="2">
    <source>
        <dbReference type="Pfam" id="PF17802"/>
    </source>
</evidence>
<feature type="transmembrane region" description="Helical" evidence="1">
    <location>
        <begin position="177"/>
        <end position="198"/>
    </location>
</feature>
<keyword evidence="4" id="KW-1185">Reference proteome</keyword>
<proteinExistence type="predicted"/>
<feature type="domain" description="SpaA-like prealbumin fold" evidence="2">
    <location>
        <begin position="46"/>
        <end position="149"/>
    </location>
</feature>
<accession>A0A7K1J529</accession>
<dbReference type="Gene3D" id="2.60.40.10">
    <property type="entry name" value="Immunoglobulins"/>
    <property type="match status" value="1"/>
</dbReference>
<evidence type="ECO:0000313" key="4">
    <source>
        <dbReference type="Proteomes" id="UP000487882"/>
    </source>
</evidence>